<evidence type="ECO:0000313" key="2">
    <source>
        <dbReference type="EMBL" id="GLQ60375.1"/>
    </source>
</evidence>
<sequence>MDNPRIEFLTEAIQAFWEKDTIDAVGQATMFASHMHFAITVLHHTRHSQHNLTEGRILALRCGLDLALINAVGYRPQSWKNATTRLIQMACNGNLLLLGGFLCVCLFFL</sequence>
<gene>
    <name evidence="2" type="ORF">GCM10010937_21780</name>
</gene>
<dbReference type="Proteomes" id="UP001156613">
    <property type="component" value="Unassembled WGS sequence"/>
</dbReference>
<keyword evidence="1" id="KW-0812">Transmembrane</keyword>
<evidence type="ECO:0000256" key="1">
    <source>
        <dbReference type="SAM" id="Phobius"/>
    </source>
</evidence>
<reference evidence="3" key="1">
    <citation type="journal article" date="2019" name="Int. J. Syst. Evol. Microbiol.">
        <title>The Global Catalogue of Microorganisms (GCM) 10K type strain sequencing project: providing services to taxonomists for standard genome sequencing and annotation.</title>
        <authorList>
            <consortium name="The Broad Institute Genomics Platform"/>
            <consortium name="The Broad Institute Genome Sequencing Center for Infectious Disease"/>
            <person name="Wu L."/>
            <person name="Ma J."/>
        </authorList>
    </citation>
    <scope>NUCLEOTIDE SEQUENCE [LARGE SCALE GENOMIC DNA]</scope>
    <source>
        <strain evidence="3">NBRC 3271</strain>
    </source>
</reference>
<comment type="caution">
    <text evidence="2">The sequence shown here is derived from an EMBL/GenBank/DDBJ whole genome shotgun (WGS) entry which is preliminary data.</text>
</comment>
<accession>A0ABQ5WJY6</accession>
<keyword evidence="3" id="KW-1185">Reference proteome</keyword>
<organism evidence="2 3">
    <name type="scientific">Gluconobacter japonicus</name>
    <dbReference type="NCBI Taxonomy" id="376620"/>
    <lineage>
        <taxon>Bacteria</taxon>
        <taxon>Pseudomonadati</taxon>
        <taxon>Pseudomonadota</taxon>
        <taxon>Alphaproteobacteria</taxon>
        <taxon>Acetobacterales</taxon>
        <taxon>Acetobacteraceae</taxon>
        <taxon>Gluconobacter</taxon>
    </lineage>
</organism>
<evidence type="ECO:0000313" key="3">
    <source>
        <dbReference type="Proteomes" id="UP001156613"/>
    </source>
</evidence>
<dbReference type="EMBL" id="BSNT01000069">
    <property type="protein sequence ID" value="GLQ60375.1"/>
    <property type="molecule type" value="Genomic_DNA"/>
</dbReference>
<protein>
    <submittedName>
        <fullName evidence="2">Uncharacterized protein</fullName>
    </submittedName>
</protein>
<name>A0ABQ5WJY6_GLUJA</name>
<keyword evidence="1" id="KW-1133">Transmembrane helix</keyword>
<keyword evidence="1" id="KW-0472">Membrane</keyword>
<feature type="transmembrane region" description="Helical" evidence="1">
    <location>
        <begin position="86"/>
        <end position="108"/>
    </location>
</feature>
<proteinExistence type="predicted"/>